<dbReference type="EMBL" id="PYZI01000001">
    <property type="protein sequence ID" value="PTF15249.1"/>
    <property type="molecule type" value="Genomic_DNA"/>
</dbReference>
<evidence type="ECO:0000256" key="5">
    <source>
        <dbReference type="HAMAP-Rule" id="MF_00731"/>
    </source>
</evidence>
<dbReference type="EMBL" id="PYZH01000027">
    <property type="protein sequence ID" value="PTF15725.1"/>
    <property type="molecule type" value="Genomic_DNA"/>
</dbReference>
<dbReference type="Proteomes" id="UP000243350">
    <property type="component" value="Unassembled WGS sequence"/>
</dbReference>
<evidence type="ECO:0000313" key="11">
    <source>
        <dbReference type="Proteomes" id="UP000243350"/>
    </source>
</evidence>
<comment type="function">
    <text evidence="5">Converts 2-succinylbenzoate (OSB) to 2-succinylbenzoyl-CoA (OSB-CoA).</text>
</comment>
<evidence type="ECO:0000256" key="4">
    <source>
        <dbReference type="ARBA" id="ARBA00022840"/>
    </source>
</evidence>
<keyword evidence="10" id="KW-1185">Reference proteome</keyword>
<protein>
    <recommendedName>
        <fullName evidence="5">2-succinylbenzoate--CoA ligase</fullName>
        <ecNumber evidence="5">6.2.1.26</ecNumber>
    </recommendedName>
    <alternativeName>
        <fullName evidence="5">o-succinylbenzoyl-CoA synthetase</fullName>
        <shortName evidence="5">OSB-CoA synthetase</shortName>
    </alternativeName>
</protein>
<keyword evidence="1 5" id="KW-0474">Menaquinone biosynthesis</keyword>
<dbReference type="Gene3D" id="3.40.50.12780">
    <property type="entry name" value="N-terminal domain of ligase-like"/>
    <property type="match status" value="1"/>
</dbReference>
<comment type="pathway">
    <text evidence="5">Quinol/quinone metabolism; 1,4-dihydroxy-2-naphthoate biosynthesis; 1,4-dihydroxy-2-naphthoate from chorismate: step 5/7.</text>
</comment>
<dbReference type="UniPathway" id="UPA00079"/>
<dbReference type="GO" id="GO:0005524">
    <property type="term" value="F:ATP binding"/>
    <property type="evidence" value="ECO:0007669"/>
    <property type="project" value="UniProtKB-KW"/>
</dbReference>
<evidence type="ECO:0000256" key="3">
    <source>
        <dbReference type="ARBA" id="ARBA00022741"/>
    </source>
</evidence>
<dbReference type="EC" id="6.2.1.26" evidence="5"/>
<gene>
    <name evidence="5 9" type="primary">menE</name>
    <name evidence="8" type="ORF">BUY47_00310</name>
    <name evidence="9" type="ORF">BUY48_05790</name>
</gene>
<dbReference type="GO" id="GO:0009234">
    <property type="term" value="P:menaquinone biosynthetic process"/>
    <property type="evidence" value="ECO:0007669"/>
    <property type="project" value="UniProtKB-UniRule"/>
</dbReference>
<dbReference type="RefSeq" id="WP_103167155.1">
    <property type="nucleotide sequence ID" value="NZ_JAHCOZ010000003.1"/>
</dbReference>
<dbReference type="GO" id="GO:0006631">
    <property type="term" value="P:fatty acid metabolic process"/>
    <property type="evidence" value="ECO:0007669"/>
    <property type="project" value="TreeGrafter"/>
</dbReference>
<comment type="caution">
    <text evidence="9">The sequence shown here is derived from an EMBL/GenBank/DDBJ whole genome shotgun (WGS) entry which is preliminary data.</text>
</comment>
<proteinExistence type="inferred from homology"/>
<dbReference type="GO" id="GO:0031956">
    <property type="term" value="F:medium-chain fatty acid-CoA ligase activity"/>
    <property type="evidence" value="ECO:0007669"/>
    <property type="project" value="TreeGrafter"/>
</dbReference>
<evidence type="ECO:0000313" key="9">
    <source>
        <dbReference type="EMBL" id="PTF15725.1"/>
    </source>
</evidence>
<dbReference type="NCBIfam" id="TIGR01923">
    <property type="entry name" value="menE"/>
    <property type="match status" value="1"/>
</dbReference>
<dbReference type="OrthoDB" id="9757771at2"/>
<comment type="catalytic activity">
    <reaction evidence="5">
        <text>2-succinylbenzoate + ATP + CoA = 2-succinylbenzoyl-CoA + AMP + diphosphate</text>
        <dbReference type="Rhea" id="RHEA:17009"/>
        <dbReference type="ChEBI" id="CHEBI:18325"/>
        <dbReference type="ChEBI" id="CHEBI:30616"/>
        <dbReference type="ChEBI" id="CHEBI:33019"/>
        <dbReference type="ChEBI" id="CHEBI:57287"/>
        <dbReference type="ChEBI" id="CHEBI:57364"/>
        <dbReference type="ChEBI" id="CHEBI:456215"/>
        <dbReference type="EC" id="6.2.1.26"/>
    </reaction>
</comment>
<dbReference type="PANTHER" id="PTHR43201">
    <property type="entry name" value="ACYL-COA SYNTHETASE"/>
    <property type="match status" value="1"/>
</dbReference>
<dbReference type="InterPro" id="IPR042099">
    <property type="entry name" value="ANL_N_sf"/>
</dbReference>
<dbReference type="PANTHER" id="PTHR43201:SF32">
    <property type="entry name" value="2-SUCCINYLBENZOATE--COA LIGASE, CHLOROPLASTIC_PEROXISOMAL"/>
    <property type="match status" value="1"/>
</dbReference>
<feature type="domain" description="AMP-binding enzyme C-terminal" evidence="7">
    <location>
        <begin position="380"/>
        <end position="453"/>
    </location>
</feature>
<dbReference type="SUPFAM" id="SSF56801">
    <property type="entry name" value="Acetyl-CoA synthetase-like"/>
    <property type="match status" value="1"/>
</dbReference>
<dbReference type="GO" id="GO:0008756">
    <property type="term" value="F:o-succinylbenzoate-CoA ligase activity"/>
    <property type="evidence" value="ECO:0007669"/>
    <property type="project" value="UniProtKB-UniRule"/>
</dbReference>
<dbReference type="Pfam" id="PF13193">
    <property type="entry name" value="AMP-binding_C"/>
    <property type="match status" value="1"/>
</dbReference>
<dbReference type="Pfam" id="PF00501">
    <property type="entry name" value="AMP-binding"/>
    <property type="match status" value="1"/>
</dbReference>
<evidence type="ECO:0000313" key="10">
    <source>
        <dbReference type="Proteomes" id="UP000242088"/>
    </source>
</evidence>
<accession>A0A2K4DJD6</accession>
<dbReference type="InterPro" id="IPR000873">
    <property type="entry name" value="AMP-dep_synth/lig_dom"/>
</dbReference>
<reference evidence="8" key="3">
    <citation type="submission" date="2018-03" db="EMBL/GenBank/DDBJ databases">
        <authorList>
            <person name="Naushad S."/>
        </authorList>
    </citation>
    <scope>NUCLEOTIDE SEQUENCE</scope>
    <source>
        <strain evidence="8">SNUC 1409</strain>
    </source>
</reference>
<evidence type="ECO:0000256" key="1">
    <source>
        <dbReference type="ARBA" id="ARBA00022428"/>
    </source>
</evidence>
<dbReference type="HAMAP" id="MF_00731">
    <property type="entry name" value="MenE"/>
    <property type="match status" value="1"/>
</dbReference>
<dbReference type="UniPathway" id="UPA01057">
    <property type="reaction ID" value="UER00166"/>
</dbReference>
<dbReference type="InterPro" id="IPR045851">
    <property type="entry name" value="AMP-bd_C_sf"/>
</dbReference>
<sequence length="463" mass="52626">MDFWLKEQSLYNGDKIAISEGDLTITFKDLYEKAYSLSENILSLNEDRVGLYINNDLASVILVNACWLANVEVAMINTRLTPQEMINQMNSVNISTIITTTHFDLPSFNVIQSSDLHTYKKQSNNEVFDIDNIASIMFTSGTTSPQKAVPQTFRNHYASALGCKESLGFNQQTIWLSVLPIYHISGLSVFLRSIIEGFTVRILKKYHTETMLSIIKHEEPTHVSLVPQTLKWLMDAGLTQPFSIEKILLGGAKLSSTLIDRALSYQLPIYNSFGMTETCSQFLTASPQMLAERYDTVGKPSDNVKVKIKHPDKKGRGELLIKGENVMNGYLYPSHLSDTFEEGYFKTGDIAEIDKDGYVMVYDRRKDLIISGGENIYPYEIETVAKRYEAIQDAVCVPLNDETWGQVPKLYYVSEIDIQEERLTHFLQQYLAKYKVPKAYQRVETLPYTSTGKLQRNKVKQGD</sequence>
<dbReference type="InterPro" id="IPR010192">
    <property type="entry name" value="MenE"/>
</dbReference>
<feature type="domain" description="AMP-dependent synthetase/ligase" evidence="6">
    <location>
        <begin position="8"/>
        <end position="331"/>
    </location>
</feature>
<reference evidence="10 11" key="1">
    <citation type="journal article" date="2016" name="Front. Microbiol.">
        <title>Comprehensive Phylogenetic Analysis of Bovine Non-aureus Staphylococci Species Based on Whole-Genome Sequencing.</title>
        <authorList>
            <person name="Naushad S."/>
            <person name="Barkema H.W."/>
            <person name="Luby C."/>
            <person name="Condas L.A."/>
            <person name="Nobrega D.B."/>
            <person name="Carson D.A."/>
            <person name="De Buck J."/>
        </authorList>
    </citation>
    <scope>NUCLEOTIDE SEQUENCE [LARGE SCALE GENOMIC DNA]</scope>
    <source>
        <strain evidence="8 10">SNUC 1409</strain>
        <strain evidence="9 11">SNUC 4143</strain>
    </source>
</reference>
<dbReference type="GeneID" id="48887680"/>
<reference evidence="9" key="2">
    <citation type="submission" date="2018-03" db="EMBL/GenBank/DDBJ databases">
        <authorList>
            <person name="Keele B.F."/>
        </authorList>
    </citation>
    <scope>NUCLEOTIDE SEQUENCE</scope>
    <source>
        <strain evidence="9">SNUC 4143</strain>
    </source>
</reference>
<evidence type="ECO:0000259" key="7">
    <source>
        <dbReference type="Pfam" id="PF13193"/>
    </source>
</evidence>
<evidence type="ECO:0000259" key="6">
    <source>
        <dbReference type="Pfam" id="PF00501"/>
    </source>
</evidence>
<organism evidence="9 11">
    <name type="scientific">Staphylococcus devriesei</name>
    <dbReference type="NCBI Taxonomy" id="586733"/>
    <lineage>
        <taxon>Bacteria</taxon>
        <taxon>Bacillati</taxon>
        <taxon>Bacillota</taxon>
        <taxon>Bacilli</taxon>
        <taxon>Bacillales</taxon>
        <taxon>Staphylococcaceae</taxon>
        <taxon>Staphylococcus</taxon>
    </lineage>
</organism>
<evidence type="ECO:0000256" key="2">
    <source>
        <dbReference type="ARBA" id="ARBA00022598"/>
    </source>
</evidence>
<dbReference type="AlphaFoldDB" id="A0A2K4DJD6"/>
<dbReference type="Gene3D" id="3.30.300.30">
    <property type="match status" value="1"/>
</dbReference>
<dbReference type="Proteomes" id="UP000242088">
    <property type="component" value="Unassembled WGS sequence"/>
</dbReference>
<keyword evidence="3 5" id="KW-0547">Nucleotide-binding</keyword>
<keyword evidence="4 5" id="KW-0067">ATP-binding</keyword>
<comment type="similarity">
    <text evidence="5">Belongs to the ATP-dependent AMP-binding enzyme family. MenE subfamily.</text>
</comment>
<keyword evidence="2 5" id="KW-0436">Ligase</keyword>
<dbReference type="InterPro" id="IPR025110">
    <property type="entry name" value="AMP-bd_C"/>
</dbReference>
<comment type="pathway">
    <text evidence="5">Quinol/quinone metabolism; menaquinone biosynthesis.</text>
</comment>
<name>A0A2K4DJD6_9STAP</name>
<evidence type="ECO:0000313" key="8">
    <source>
        <dbReference type="EMBL" id="PTF15249.1"/>
    </source>
</evidence>